<dbReference type="Proteomes" id="UP000014020">
    <property type="component" value="Unassembled WGS sequence"/>
</dbReference>
<dbReference type="PATRIC" id="fig|1053236.3.peg.651"/>
<protein>
    <submittedName>
        <fullName evidence="1">Phage protein</fullName>
    </submittedName>
</protein>
<gene>
    <name evidence="1" type="ORF">IK1_06064</name>
</gene>
<sequence length="89" mass="10208">MKQLTLEDVVGSFDYAATSTSERFLAKTPVITTYAVEFYDKEEKQRIDWFDVKTESEAWSAVVKEHGKGIQKIGITRSDRTRDEVMALD</sequence>
<organism evidence="1 2">
    <name type="scientific">Bacillus cereus (strain VD146)</name>
    <dbReference type="NCBI Taxonomy" id="1053236"/>
    <lineage>
        <taxon>Bacteria</taxon>
        <taxon>Bacillati</taxon>
        <taxon>Bacillota</taxon>
        <taxon>Bacilli</taxon>
        <taxon>Bacillales</taxon>
        <taxon>Bacillaceae</taxon>
        <taxon>Bacillus</taxon>
        <taxon>Bacillus cereus group</taxon>
    </lineage>
</organism>
<dbReference type="RefSeq" id="WP_016119083.1">
    <property type="nucleotide sequence ID" value="NZ_KB976673.1"/>
</dbReference>
<name>R8NJI8_BACCX</name>
<dbReference type="AlphaFoldDB" id="R8NJI8"/>
<dbReference type="HOGENOM" id="CLU_190449_0_0_9"/>
<reference evidence="2" key="1">
    <citation type="submission" date="2012-12" db="EMBL/GenBank/DDBJ databases">
        <title>The genome sequence of Bacillus cereus VD146.</title>
        <authorList>
            <consortium name="The Broad Institute Genome Sequencing Platform"/>
            <consortium name="The Broad Institute Genome Sequencing Center for Infectious Disease"/>
            <person name="Feldgarden M."/>
            <person name="Van der Auwera G.A."/>
            <person name="Mahillon J."/>
            <person name="Duprez V."/>
            <person name="Timmery S."/>
            <person name="Mattelet C."/>
            <person name="Dierick K."/>
            <person name="Sun M."/>
            <person name="Yu Z."/>
            <person name="Zhu L."/>
            <person name="Hu X."/>
            <person name="Shank E.B."/>
            <person name="Swiecicka I."/>
            <person name="Hansen B.M."/>
            <person name="Andrup L."/>
            <person name="Walker B."/>
            <person name="Young S.K."/>
            <person name="Zeng Q."/>
            <person name="Gargeya S."/>
            <person name="Fitzgerald M."/>
            <person name="Haas B."/>
            <person name="Abouelleil A."/>
            <person name="Alvarado L."/>
            <person name="Arachchi H.M."/>
            <person name="Berlin A.M."/>
            <person name="Chapman S.B."/>
            <person name="Dewar J."/>
            <person name="Goldberg J."/>
            <person name="Griggs A."/>
            <person name="Gujja S."/>
            <person name="Hansen M."/>
            <person name="Howarth C."/>
            <person name="Imamovic A."/>
            <person name="Larimer J."/>
            <person name="McCowan C."/>
            <person name="Murphy C."/>
            <person name="Neiman D."/>
            <person name="Pearson M."/>
            <person name="Priest M."/>
            <person name="Roberts A."/>
            <person name="Saif S."/>
            <person name="Shea T."/>
            <person name="Sisk P."/>
            <person name="Sykes S."/>
            <person name="Wortman J."/>
            <person name="Nusbaum C."/>
            <person name="Birren B."/>
        </authorList>
    </citation>
    <scope>NUCLEOTIDE SEQUENCE [LARGE SCALE GENOMIC DNA]</scope>
    <source>
        <strain evidence="2">VD146</strain>
    </source>
</reference>
<proteinExistence type="predicted"/>
<evidence type="ECO:0000313" key="2">
    <source>
        <dbReference type="Proteomes" id="UP000014020"/>
    </source>
</evidence>
<dbReference type="EMBL" id="AHFE01000014">
    <property type="protein sequence ID" value="EOP46655.1"/>
    <property type="molecule type" value="Genomic_DNA"/>
</dbReference>
<evidence type="ECO:0000313" key="1">
    <source>
        <dbReference type="EMBL" id="EOP46655.1"/>
    </source>
</evidence>
<accession>R8NJI8</accession>
<comment type="caution">
    <text evidence="1">The sequence shown here is derived from an EMBL/GenBank/DDBJ whole genome shotgun (WGS) entry which is preliminary data.</text>
</comment>